<gene>
    <name evidence="4" type="ORF">QTG54_004642</name>
    <name evidence="3" type="ORF">QTG54_015491</name>
</gene>
<dbReference type="EMBL" id="JATAAI010000006">
    <property type="protein sequence ID" value="KAK1745351.1"/>
    <property type="molecule type" value="Genomic_DNA"/>
</dbReference>
<keyword evidence="5" id="KW-1185">Reference proteome</keyword>
<name>A0AAD8YHM8_9STRA</name>
<accession>A0AAD8YHM8</accession>
<feature type="region of interest" description="Disordered" evidence="1">
    <location>
        <begin position="38"/>
        <end position="62"/>
    </location>
</feature>
<evidence type="ECO:0000313" key="5">
    <source>
        <dbReference type="Proteomes" id="UP001224775"/>
    </source>
</evidence>
<feature type="transmembrane region" description="Helical" evidence="2">
    <location>
        <begin position="68"/>
        <end position="89"/>
    </location>
</feature>
<keyword evidence="2" id="KW-0812">Transmembrane</keyword>
<keyword evidence="2" id="KW-0472">Membrane</keyword>
<sequence>MFRPSSIAALSSKGRTIIRDPRKQKTIRSALVTKQEERAANEVQVHQQPQPPSLPFEPSTQNQQSLGLGSYMLAGVGVAIGVTVVGAILG</sequence>
<evidence type="ECO:0000256" key="1">
    <source>
        <dbReference type="SAM" id="MobiDB-lite"/>
    </source>
</evidence>
<dbReference type="EMBL" id="JATAAI010000044">
    <property type="protein sequence ID" value="KAK1733794.1"/>
    <property type="molecule type" value="Genomic_DNA"/>
</dbReference>
<evidence type="ECO:0000256" key="2">
    <source>
        <dbReference type="SAM" id="Phobius"/>
    </source>
</evidence>
<dbReference type="AlphaFoldDB" id="A0AAD8YHM8"/>
<reference evidence="4" key="1">
    <citation type="submission" date="2023-06" db="EMBL/GenBank/DDBJ databases">
        <title>Survivors Of The Sea: Transcriptome response of Skeletonema marinoi to long-term dormancy.</title>
        <authorList>
            <person name="Pinder M.I.M."/>
            <person name="Kourtchenko O."/>
            <person name="Robertson E.K."/>
            <person name="Larsson T."/>
            <person name="Maumus F."/>
            <person name="Osuna-Cruz C.M."/>
            <person name="Vancaester E."/>
            <person name="Stenow R."/>
            <person name="Vandepoele K."/>
            <person name="Ploug H."/>
            <person name="Bruchert V."/>
            <person name="Godhe A."/>
            <person name="Topel M."/>
        </authorList>
    </citation>
    <scope>NUCLEOTIDE SEQUENCE</scope>
    <source>
        <strain evidence="4">R05AC</strain>
    </source>
</reference>
<evidence type="ECO:0000313" key="4">
    <source>
        <dbReference type="EMBL" id="KAK1745351.1"/>
    </source>
</evidence>
<proteinExistence type="predicted"/>
<evidence type="ECO:0000313" key="3">
    <source>
        <dbReference type="EMBL" id="KAK1733794.1"/>
    </source>
</evidence>
<keyword evidence="2" id="KW-1133">Transmembrane helix</keyword>
<protein>
    <submittedName>
        <fullName evidence="4">Uncharacterized protein</fullName>
    </submittedName>
</protein>
<dbReference type="Proteomes" id="UP001224775">
    <property type="component" value="Unassembled WGS sequence"/>
</dbReference>
<comment type="caution">
    <text evidence="4">The sequence shown here is derived from an EMBL/GenBank/DDBJ whole genome shotgun (WGS) entry which is preliminary data.</text>
</comment>
<organism evidence="4 5">
    <name type="scientific">Skeletonema marinoi</name>
    <dbReference type="NCBI Taxonomy" id="267567"/>
    <lineage>
        <taxon>Eukaryota</taxon>
        <taxon>Sar</taxon>
        <taxon>Stramenopiles</taxon>
        <taxon>Ochrophyta</taxon>
        <taxon>Bacillariophyta</taxon>
        <taxon>Coscinodiscophyceae</taxon>
        <taxon>Thalassiosirophycidae</taxon>
        <taxon>Thalassiosirales</taxon>
        <taxon>Skeletonemataceae</taxon>
        <taxon>Skeletonema</taxon>
        <taxon>Skeletonema marinoi-dohrnii complex</taxon>
    </lineage>
</organism>